<keyword evidence="17" id="KW-1185">Reference proteome</keyword>
<dbReference type="InterPro" id="IPR045022">
    <property type="entry name" value="KDSR-like"/>
</dbReference>
<dbReference type="Pfam" id="PF00106">
    <property type="entry name" value="adh_short"/>
    <property type="match status" value="1"/>
</dbReference>
<evidence type="ECO:0000256" key="2">
    <source>
        <dbReference type="ARBA" id="ARBA00004760"/>
    </source>
</evidence>
<keyword evidence="5" id="KW-0547">Nucleotide-binding</keyword>
<dbReference type="PROSITE" id="PS00061">
    <property type="entry name" value="ADH_SHORT"/>
    <property type="match status" value="1"/>
</dbReference>
<dbReference type="CDD" id="cd08939">
    <property type="entry name" value="KDSR-like_SDR_c"/>
    <property type="match status" value="1"/>
</dbReference>
<keyword evidence="8" id="KW-0746">Sphingolipid metabolism</keyword>
<dbReference type="InterPro" id="IPR002347">
    <property type="entry name" value="SDR_fam"/>
</dbReference>
<comment type="catalytic activity">
    <reaction evidence="12">
        <text>sphinganine + NADP(+) = 3-oxosphinganine + NADPH + H(+)</text>
        <dbReference type="Rhea" id="RHEA:22640"/>
        <dbReference type="ChEBI" id="CHEBI:15378"/>
        <dbReference type="ChEBI" id="CHEBI:57783"/>
        <dbReference type="ChEBI" id="CHEBI:57817"/>
        <dbReference type="ChEBI" id="CHEBI:58299"/>
        <dbReference type="ChEBI" id="CHEBI:58349"/>
        <dbReference type="EC" id="1.1.1.102"/>
    </reaction>
</comment>
<dbReference type="PANTHER" id="PTHR43550">
    <property type="entry name" value="3-KETODIHYDROSPHINGOSINE REDUCTASE"/>
    <property type="match status" value="1"/>
</dbReference>
<evidence type="ECO:0000256" key="11">
    <source>
        <dbReference type="ARBA" id="ARBA00026112"/>
    </source>
</evidence>
<evidence type="ECO:0000256" key="12">
    <source>
        <dbReference type="ARBA" id="ARBA00050489"/>
    </source>
</evidence>
<dbReference type="PANTHER" id="PTHR43550:SF3">
    <property type="entry name" value="3-KETODIHYDROSPHINGOSINE REDUCTASE"/>
    <property type="match status" value="1"/>
</dbReference>
<comment type="similarity">
    <text evidence="4">Belongs to the short-chain dehydrogenases/reductases (SDR) family.</text>
</comment>
<evidence type="ECO:0000256" key="13">
    <source>
        <dbReference type="ARBA" id="ARBA00081952"/>
    </source>
</evidence>
<evidence type="ECO:0000256" key="8">
    <source>
        <dbReference type="ARBA" id="ARBA00022919"/>
    </source>
</evidence>
<dbReference type="GO" id="GO:0047560">
    <property type="term" value="F:3-dehydrosphinganine reductase activity"/>
    <property type="evidence" value="ECO:0007669"/>
    <property type="project" value="UniProtKB-EC"/>
</dbReference>
<evidence type="ECO:0000256" key="1">
    <source>
        <dbReference type="ARBA" id="ARBA00004240"/>
    </source>
</evidence>
<sequence>MSAALFLLLIPPVGLLAALAFLARPRAARIPLKGRHVFITGGSSGIGLAMATAAAREGARVSILARNLARLQEARAAIQRDSGRDDVGVHAADVRDADAVARALREAGAVDVLVCNHGVFVPQELERQDVEEIKWMVDINLMGTFHLIKAALPAMRARTSETRLPGSIAIMSSQAGQVGIYGYTAYSASKFALRGLGEALQHEVITDNIHVSLIFPPDTETPGLEEEHKRRPELTNIIAGSSGGMKANDVAKKALDGIKSGKFIVPCNFEGAMLAVATAGLSPQSSPLMAFIEVIGAGLMRFAALCFQWNWFSTIENYYAKNKKRE</sequence>
<evidence type="ECO:0000256" key="3">
    <source>
        <dbReference type="ARBA" id="ARBA00004991"/>
    </source>
</evidence>
<keyword evidence="15" id="KW-0732">Signal</keyword>
<keyword evidence="7" id="KW-0521">NADP</keyword>
<dbReference type="GO" id="GO:0030148">
    <property type="term" value="P:sphingolipid biosynthetic process"/>
    <property type="evidence" value="ECO:0007669"/>
    <property type="project" value="InterPro"/>
</dbReference>
<dbReference type="Gene3D" id="3.40.50.720">
    <property type="entry name" value="NAD(P)-binding Rossmann-like Domain"/>
    <property type="match status" value="1"/>
</dbReference>
<evidence type="ECO:0000256" key="10">
    <source>
        <dbReference type="ARBA" id="ARBA00023098"/>
    </source>
</evidence>
<evidence type="ECO:0000313" key="17">
    <source>
        <dbReference type="Proteomes" id="UP001341281"/>
    </source>
</evidence>
<dbReference type="GO" id="GO:0000166">
    <property type="term" value="F:nucleotide binding"/>
    <property type="evidence" value="ECO:0007669"/>
    <property type="project" value="UniProtKB-KW"/>
</dbReference>
<name>A0AAQ3TJA6_PASNO</name>
<evidence type="ECO:0000256" key="15">
    <source>
        <dbReference type="SAM" id="SignalP"/>
    </source>
</evidence>
<dbReference type="Proteomes" id="UP001341281">
    <property type="component" value="Chromosome 05"/>
</dbReference>
<evidence type="ECO:0000256" key="14">
    <source>
        <dbReference type="ARBA" id="ARBA00083783"/>
    </source>
</evidence>
<gene>
    <name evidence="16" type="ORF">U9M48_022283</name>
</gene>
<accession>A0AAQ3TJA6</accession>
<evidence type="ECO:0000256" key="5">
    <source>
        <dbReference type="ARBA" id="ARBA00022741"/>
    </source>
</evidence>
<protein>
    <recommendedName>
        <fullName evidence="11">3-dehydrosphinganine reductase</fullName>
        <ecNumber evidence="11">1.1.1.102</ecNumber>
    </recommendedName>
    <alternativeName>
        <fullName evidence="14">3-ketodihydrosphingosine reductase</fullName>
    </alternativeName>
    <alternativeName>
        <fullName evidence="13">3-ketosphinganine reductase</fullName>
    </alternativeName>
</protein>
<dbReference type="PRINTS" id="PR00081">
    <property type="entry name" value="GDHRDH"/>
</dbReference>
<dbReference type="EC" id="1.1.1.102" evidence="11"/>
<dbReference type="AlphaFoldDB" id="A0AAQ3TJA6"/>
<dbReference type="InterPro" id="IPR036291">
    <property type="entry name" value="NAD(P)-bd_dom_sf"/>
</dbReference>
<dbReference type="InterPro" id="IPR020904">
    <property type="entry name" value="Sc_DH/Rdtase_CS"/>
</dbReference>
<comment type="subcellular location">
    <subcellularLocation>
        <location evidence="1">Endoplasmic reticulum</location>
    </subcellularLocation>
</comment>
<dbReference type="GO" id="GO:0006666">
    <property type="term" value="P:3-keto-sphinganine metabolic process"/>
    <property type="evidence" value="ECO:0007669"/>
    <property type="project" value="InterPro"/>
</dbReference>
<evidence type="ECO:0000256" key="4">
    <source>
        <dbReference type="ARBA" id="ARBA00006484"/>
    </source>
</evidence>
<evidence type="ECO:0000256" key="7">
    <source>
        <dbReference type="ARBA" id="ARBA00022857"/>
    </source>
</evidence>
<comment type="pathway">
    <text evidence="2">Lipid metabolism; sphingolipid metabolism.</text>
</comment>
<feature type="chain" id="PRO_5043044864" description="3-dehydrosphinganine reductase" evidence="15">
    <location>
        <begin position="18"/>
        <end position="326"/>
    </location>
</feature>
<feature type="signal peptide" evidence="15">
    <location>
        <begin position="1"/>
        <end position="17"/>
    </location>
</feature>
<evidence type="ECO:0000256" key="6">
    <source>
        <dbReference type="ARBA" id="ARBA00022824"/>
    </source>
</evidence>
<dbReference type="EMBL" id="CP144749">
    <property type="protein sequence ID" value="WVZ74056.1"/>
    <property type="molecule type" value="Genomic_DNA"/>
</dbReference>
<dbReference type="GO" id="GO:0005789">
    <property type="term" value="C:endoplasmic reticulum membrane"/>
    <property type="evidence" value="ECO:0007669"/>
    <property type="project" value="UniProtKB-ARBA"/>
</dbReference>
<evidence type="ECO:0000256" key="9">
    <source>
        <dbReference type="ARBA" id="ARBA00023002"/>
    </source>
</evidence>
<evidence type="ECO:0000313" key="16">
    <source>
        <dbReference type="EMBL" id="WVZ74056.1"/>
    </source>
</evidence>
<reference evidence="16 17" key="1">
    <citation type="submission" date="2024-02" db="EMBL/GenBank/DDBJ databases">
        <title>High-quality chromosome-scale genome assembly of Pensacola bahiagrass (Paspalum notatum Flugge var. saurae).</title>
        <authorList>
            <person name="Vega J.M."/>
            <person name="Podio M."/>
            <person name="Orjuela J."/>
            <person name="Siena L.A."/>
            <person name="Pessino S.C."/>
            <person name="Combes M.C."/>
            <person name="Mariac C."/>
            <person name="Albertini E."/>
            <person name="Pupilli F."/>
            <person name="Ortiz J.P.A."/>
            <person name="Leblanc O."/>
        </authorList>
    </citation>
    <scope>NUCLEOTIDE SEQUENCE [LARGE SCALE GENOMIC DNA]</scope>
    <source>
        <strain evidence="16">R1</strain>
        <tissue evidence="16">Leaf</tissue>
    </source>
</reference>
<keyword evidence="10" id="KW-0443">Lipid metabolism</keyword>
<dbReference type="FunFam" id="3.40.50.720:FF:000165">
    <property type="entry name" value="3-ketodihydrosphingosine reductase"/>
    <property type="match status" value="1"/>
</dbReference>
<keyword evidence="6" id="KW-0256">Endoplasmic reticulum</keyword>
<dbReference type="SUPFAM" id="SSF51735">
    <property type="entry name" value="NAD(P)-binding Rossmann-fold domains"/>
    <property type="match status" value="1"/>
</dbReference>
<organism evidence="16 17">
    <name type="scientific">Paspalum notatum var. saurae</name>
    <dbReference type="NCBI Taxonomy" id="547442"/>
    <lineage>
        <taxon>Eukaryota</taxon>
        <taxon>Viridiplantae</taxon>
        <taxon>Streptophyta</taxon>
        <taxon>Embryophyta</taxon>
        <taxon>Tracheophyta</taxon>
        <taxon>Spermatophyta</taxon>
        <taxon>Magnoliopsida</taxon>
        <taxon>Liliopsida</taxon>
        <taxon>Poales</taxon>
        <taxon>Poaceae</taxon>
        <taxon>PACMAD clade</taxon>
        <taxon>Panicoideae</taxon>
        <taxon>Andropogonodae</taxon>
        <taxon>Paspaleae</taxon>
        <taxon>Paspalinae</taxon>
        <taxon>Paspalum</taxon>
    </lineage>
</organism>
<proteinExistence type="inferred from homology"/>
<comment type="pathway">
    <text evidence="3">Sphingolipid metabolism.</text>
</comment>
<keyword evidence="9" id="KW-0560">Oxidoreductase</keyword>